<organism evidence="1 2">
    <name type="scientific">Calycomorphotria hydatis</name>
    <dbReference type="NCBI Taxonomy" id="2528027"/>
    <lineage>
        <taxon>Bacteria</taxon>
        <taxon>Pseudomonadati</taxon>
        <taxon>Planctomycetota</taxon>
        <taxon>Planctomycetia</taxon>
        <taxon>Planctomycetales</taxon>
        <taxon>Planctomycetaceae</taxon>
        <taxon>Calycomorphotria</taxon>
    </lineage>
</organism>
<gene>
    <name evidence="1" type="ORF">V22_02700</name>
</gene>
<dbReference type="OrthoDB" id="288259at2"/>
<keyword evidence="2" id="KW-1185">Reference proteome</keyword>
<sequence>MKNLHQIEEIWNCDEAFEFQCPQKWDELSKTEMNGVRFCDQCKERVIMCHSPEEFVRLGNAGHCVAVPESKVHHPLFRAILGRPSSESIRKFKDSQQEPKMWWESVIELKPTFAEKLFTFIERACKANRHRRRL</sequence>
<accession>A0A517T3X0</accession>
<evidence type="ECO:0000313" key="2">
    <source>
        <dbReference type="Proteomes" id="UP000319976"/>
    </source>
</evidence>
<dbReference type="RefSeq" id="WP_145259097.1">
    <property type="nucleotide sequence ID" value="NZ_CP036316.1"/>
</dbReference>
<dbReference type="KEGG" id="chya:V22_02700"/>
<dbReference type="Proteomes" id="UP000319976">
    <property type="component" value="Chromosome"/>
</dbReference>
<evidence type="ECO:0000313" key="1">
    <source>
        <dbReference type="EMBL" id="QDT63070.1"/>
    </source>
</evidence>
<protein>
    <submittedName>
        <fullName evidence="1">Uncharacterized protein</fullName>
    </submittedName>
</protein>
<dbReference type="AlphaFoldDB" id="A0A517T3X0"/>
<name>A0A517T3X0_9PLAN</name>
<reference evidence="1 2" key="1">
    <citation type="submission" date="2019-02" db="EMBL/GenBank/DDBJ databases">
        <title>Deep-cultivation of Planctomycetes and their phenomic and genomic characterization uncovers novel biology.</title>
        <authorList>
            <person name="Wiegand S."/>
            <person name="Jogler M."/>
            <person name="Boedeker C."/>
            <person name="Pinto D."/>
            <person name="Vollmers J."/>
            <person name="Rivas-Marin E."/>
            <person name="Kohn T."/>
            <person name="Peeters S.H."/>
            <person name="Heuer A."/>
            <person name="Rast P."/>
            <person name="Oberbeckmann S."/>
            <person name="Bunk B."/>
            <person name="Jeske O."/>
            <person name="Meyerdierks A."/>
            <person name="Storesund J.E."/>
            <person name="Kallscheuer N."/>
            <person name="Luecker S."/>
            <person name="Lage O.M."/>
            <person name="Pohl T."/>
            <person name="Merkel B.J."/>
            <person name="Hornburger P."/>
            <person name="Mueller R.-W."/>
            <person name="Bruemmer F."/>
            <person name="Labrenz M."/>
            <person name="Spormann A.M."/>
            <person name="Op den Camp H."/>
            <person name="Overmann J."/>
            <person name="Amann R."/>
            <person name="Jetten M.S.M."/>
            <person name="Mascher T."/>
            <person name="Medema M.H."/>
            <person name="Devos D.P."/>
            <person name="Kaster A.-K."/>
            <person name="Ovreas L."/>
            <person name="Rohde M."/>
            <person name="Galperin M.Y."/>
            <person name="Jogler C."/>
        </authorList>
    </citation>
    <scope>NUCLEOTIDE SEQUENCE [LARGE SCALE GENOMIC DNA]</scope>
    <source>
        <strain evidence="1 2">V22</strain>
    </source>
</reference>
<dbReference type="EMBL" id="CP036316">
    <property type="protein sequence ID" value="QDT63070.1"/>
    <property type="molecule type" value="Genomic_DNA"/>
</dbReference>
<proteinExistence type="predicted"/>